<dbReference type="AlphaFoldDB" id="A0A2G5BEK4"/>
<reference evidence="3 4" key="1">
    <citation type="journal article" date="2015" name="Genome Biol. Evol.">
        <title>Phylogenomic analyses indicate that early fungi evolved digesting cell walls of algal ancestors of land plants.</title>
        <authorList>
            <person name="Chang Y."/>
            <person name="Wang S."/>
            <person name="Sekimoto S."/>
            <person name="Aerts A.L."/>
            <person name="Choi C."/>
            <person name="Clum A."/>
            <person name="LaButti K.M."/>
            <person name="Lindquist E.A."/>
            <person name="Yee Ngan C."/>
            <person name="Ohm R.A."/>
            <person name="Salamov A.A."/>
            <person name="Grigoriev I.V."/>
            <person name="Spatafora J.W."/>
            <person name="Berbee M.L."/>
        </authorList>
    </citation>
    <scope>NUCLEOTIDE SEQUENCE [LARGE SCALE GENOMIC DNA]</scope>
    <source>
        <strain evidence="3 4">NRRL 1564</strain>
    </source>
</reference>
<evidence type="ECO:0000313" key="3">
    <source>
        <dbReference type="EMBL" id="PIA17448.1"/>
    </source>
</evidence>
<feature type="coiled-coil region" evidence="1">
    <location>
        <begin position="495"/>
        <end position="543"/>
    </location>
</feature>
<feature type="coiled-coil region" evidence="1">
    <location>
        <begin position="438"/>
        <end position="465"/>
    </location>
</feature>
<feature type="coiled-coil region" evidence="1">
    <location>
        <begin position="240"/>
        <end position="380"/>
    </location>
</feature>
<protein>
    <submittedName>
        <fullName evidence="3">Uncharacterized protein</fullName>
    </submittedName>
</protein>
<dbReference type="Proteomes" id="UP000242474">
    <property type="component" value="Unassembled WGS sequence"/>
</dbReference>
<evidence type="ECO:0000313" key="4">
    <source>
        <dbReference type="Proteomes" id="UP000242474"/>
    </source>
</evidence>
<gene>
    <name evidence="3" type="ORF">COEREDRAFT_80460</name>
</gene>
<evidence type="ECO:0000256" key="1">
    <source>
        <dbReference type="SAM" id="Coils"/>
    </source>
</evidence>
<organism evidence="3 4">
    <name type="scientific">Coemansia reversa (strain ATCC 12441 / NRRL 1564)</name>
    <dbReference type="NCBI Taxonomy" id="763665"/>
    <lineage>
        <taxon>Eukaryota</taxon>
        <taxon>Fungi</taxon>
        <taxon>Fungi incertae sedis</taxon>
        <taxon>Zoopagomycota</taxon>
        <taxon>Kickxellomycotina</taxon>
        <taxon>Kickxellomycetes</taxon>
        <taxon>Kickxellales</taxon>
        <taxon>Kickxellaceae</taxon>
        <taxon>Coemansia</taxon>
    </lineage>
</organism>
<accession>A0A2G5BEK4</accession>
<evidence type="ECO:0000256" key="2">
    <source>
        <dbReference type="SAM" id="MobiDB-lite"/>
    </source>
</evidence>
<feature type="coiled-coil region" evidence="1">
    <location>
        <begin position="49"/>
        <end position="109"/>
    </location>
</feature>
<proteinExistence type="predicted"/>
<name>A0A2G5BEK4_COERN</name>
<sequence length="665" mass="76197">MFTNDENTPPLSEMQSSEKEQMTVTDCCYAQPDIRFLPPPLSNCWNQLVKKWFTELQHADQQIQALKAELEAAQLTDTHKAALVQEQQHEVLKEELAAARKTLDNAIEEESTIKEMAKDVIDECESRMQGAGRELLALAAKMRKDREAAMEESLQCETVEYDIVDAHETTSRKKERCDAIKAHYAVSREIVAEVQQQHEALIGETMAAFETSVERGRQCDKLNAKLTNARKIAYEQRQWRKALEIELADTHEDFDELEQQHEALQAELTTAHDVAVKQEEQCEALEIELAGAREEIVKQRETLEDELDDVLEVAIGLEQQCKLLETELAGARKEIVKQRETLEDELDDVLEAAIGSEKQCEVFEADLADALDEVKELKHNRESPRMAFEKERSTNSVSIDDAIRKLDDLMDQADQRRLTLEIKIDDTLKAAVGSKQQYEQLELKLAVVLDEIDELNQQRNAQQMAVGKDRSTNFESLNNRLLKPNQDLHQARLRCATLMTEIDDALKAADRLKQQYEQLEFDLNDALDEFEELKQKREALQMSLRMEFSSNVESIDDIMRKRDEDLHSTDQRYQTLVDALNKAHEDIAEEKSQREIVKHALTDACKAMVALDRQWMNRWEAMQREHHAEIEHLCANTHPKPAEVAHPMSPSSTPRESSGDESSAK</sequence>
<keyword evidence="4" id="KW-1185">Reference proteome</keyword>
<dbReference type="STRING" id="763665.A0A2G5BEK4"/>
<keyword evidence="1" id="KW-0175">Coiled coil</keyword>
<dbReference type="EMBL" id="KZ303494">
    <property type="protein sequence ID" value="PIA17448.1"/>
    <property type="molecule type" value="Genomic_DNA"/>
</dbReference>
<feature type="region of interest" description="Disordered" evidence="2">
    <location>
        <begin position="637"/>
        <end position="665"/>
    </location>
</feature>